<name>A0A9N9FQ17_9GLOM</name>
<evidence type="ECO:0000313" key="2">
    <source>
        <dbReference type="Proteomes" id="UP000789572"/>
    </source>
</evidence>
<comment type="caution">
    <text evidence="1">The sequence shown here is derived from an EMBL/GenBank/DDBJ whole genome shotgun (WGS) entry which is preliminary data.</text>
</comment>
<dbReference type="AlphaFoldDB" id="A0A9N9FQ17"/>
<gene>
    <name evidence="1" type="ORF">POCULU_LOCUS4898</name>
</gene>
<organism evidence="1 2">
    <name type="scientific">Paraglomus occultum</name>
    <dbReference type="NCBI Taxonomy" id="144539"/>
    <lineage>
        <taxon>Eukaryota</taxon>
        <taxon>Fungi</taxon>
        <taxon>Fungi incertae sedis</taxon>
        <taxon>Mucoromycota</taxon>
        <taxon>Glomeromycotina</taxon>
        <taxon>Glomeromycetes</taxon>
        <taxon>Paraglomerales</taxon>
        <taxon>Paraglomeraceae</taxon>
        <taxon>Paraglomus</taxon>
    </lineage>
</organism>
<sequence length="52" mass="6082">MTDLQPLYRDYFDETSVEEWSYLHFLKSFESVIMANIDATKDGDKGTWGKDS</sequence>
<dbReference type="Proteomes" id="UP000789572">
    <property type="component" value="Unassembled WGS sequence"/>
</dbReference>
<dbReference type="EMBL" id="CAJVPJ010000680">
    <property type="protein sequence ID" value="CAG8548485.1"/>
    <property type="molecule type" value="Genomic_DNA"/>
</dbReference>
<accession>A0A9N9FQ17</accession>
<proteinExistence type="predicted"/>
<evidence type="ECO:0000313" key="1">
    <source>
        <dbReference type="EMBL" id="CAG8548485.1"/>
    </source>
</evidence>
<dbReference type="OrthoDB" id="2442321at2759"/>
<protein>
    <submittedName>
        <fullName evidence="1">8074_t:CDS:1</fullName>
    </submittedName>
</protein>
<reference evidence="1" key="1">
    <citation type="submission" date="2021-06" db="EMBL/GenBank/DDBJ databases">
        <authorList>
            <person name="Kallberg Y."/>
            <person name="Tangrot J."/>
            <person name="Rosling A."/>
        </authorList>
    </citation>
    <scope>NUCLEOTIDE SEQUENCE</scope>
    <source>
        <strain evidence="1">IA702</strain>
    </source>
</reference>
<keyword evidence="2" id="KW-1185">Reference proteome</keyword>